<reference evidence="5" key="1">
    <citation type="submission" date="2016-10" db="EMBL/GenBank/DDBJ databases">
        <authorList>
            <person name="Varghese N."/>
            <person name="Submissions S."/>
        </authorList>
    </citation>
    <scope>NUCLEOTIDE SEQUENCE [LARGE SCALE GENOMIC DNA]</scope>
    <source>
        <strain evidence="5">CGMCC 1.10223</strain>
    </source>
</reference>
<dbReference type="OrthoDB" id="794462at2"/>
<dbReference type="PROSITE" id="PS51186">
    <property type="entry name" value="GNAT"/>
    <property type="match status" value="1"/>
</dbReference>
<evidence type="ECO:0000313" key="5">
    <source>
        <dbReference type="Proteomes" id="UP000183410"/>
    </source>
</evidence>
<keyword evidence="5" id="KW-1185">Reference proteome</keyword>
<protein>
    <submittedName>
        <fullName evidence="4">Acetyltransferase (GNAT) domain-containing protein</fullName>
    </submittedName>
</protein>
<name>A0A1I2F7C5_9BACL</name>
<proteinExistence type="predicted"/>
<dbReference type="InterPro" id="IPR050680">
    <property type="entry name" value="YpeA/RimI_acetyltransf"/>
</dbReference>
<gene>
    <name evidence="4" type="ORF">SAMN04487969_11145</name>
</gene>
<dbReference type="InterPro" id="IPR000182">
    <property type="entry name" value="GNAT_dom"/>
</dbReference>
<sequence>MLTGRLHMAQAEEKHHSFLYRVYASTREEEVEAWGWEESFQQAFLRMQYDLQKRSYASQYPDAENYILMKDDFQIGVCMLVRKADRMILVNVALLPAFRNSGYGTYLLQELQEEAAEKKLPIQLHVMQGNEARRLYERLGFHKVEEQGMHMLMEWKP</sequence>
<dbReference type="Gene3D" id="3.40.630.30">
    <property type="match status" value="1"/>
</dbReference>
<keyword evidence="2" id="KW-0012">Acyltransferase</keyword>
<evidence type="ECO:0000313" key="4">
    <source>
        <dbReference type="EMBL" id="SFF00430.1"/>
    </source>
</evidence>
<dbReference type="RefSeq" id="WP_143088559.1">
    <property type="nucleotide sequence ID" value="NZ_FONN01000011.1"/>
</dbReference>
<dbReference type="CDD" id="cd04301">
    <property type="entry name" value="NAT_SF"/>
    <property type="match status" value="1"/>
</dbReference>
<evidence type="ECO:0000259" key="3">
    <source>
        <dbReference type="PROSITE" id="PS51186"/>
    </source>
</evidence>
<dbReference type="SUPFAM" id="SSF55729">
    <property type="entry name" value="Acyl-CoA N-acyltransferases (Nat)"/>
    <property type="match status" value="1"/>
</dbReference>
<dbReference type="EMBL" id="FONN01000011">
    <property type="protein sequence ID" value="SFF00430.1"/>
    <property type="molecule type" value="Genomic_DNA"/>
</dbReference>
<dbReference type="AlphaFoldDB" id="A0A1I2F7C5"/>
<dbReference type="PANTHER" id="PTHR43420">
    <property type="entry name" value="ACETYLTRANSFERASE"/>
    <property type="match status" value="1"/>
</dbReference>
<evidence type="ECO:0000256" key="1">
    <source>
        <dbReference type="ARBA" id="ARBA00022679"/>
    </source>
</evidence>
<accession>A0A1I2F7C5</accession>
<dbReference type="Proteomes" id="UP000183410">
    <property type="component" value="Unassembled WGS sequence"/>
</dbReference>
<feature type="domain" description="N-acetyltransferase" evidence="3">
    <location>
        <begin position="6"/>
        <end position="157"/>
    </location>
</feature>
<evidence type="ECO:0000256" key="2">
    <source>
        <dbReference type="ARBA" id="ARBA00023315"/>
    </source>
</evidence>
<organism evidence="4 5">
    <name type="scientific">Paenibacillus algorifonticola</name>
    <dbReference type="NCBI Taxonomy" id="684063"/>
    <lineage>
        <taxon>Bacteria</taxon>
        <taxon>Bacillati</taxon>
        <taxon>Bacillota</taxon>
        <taxon>Bacilli</taxon>
        <taxon>Bacillales</taxon>
        <taxon>Paenibacillaceae</taxon>
        <taxon>Paenibacillus</taxon>
    </lineage>
</organism>
<dbReference type="PANTHER" id="PTHR43420:SF12">
    <property type="entry name" value="N-ACETYLTRANSFERASE DOMAIN-CONTAINING PROTEIN"/>
    <property type="match status" value="1"/>
</dbReference>
<dbReference type="GO" id="GO:0016747">
    <property type="term" value="F:acyltransferase activity, transferring groups other than amino-acyl groups"/>
    <property type="evidence" value="ECO:0007669"/>
    <property type="project" value="InterPro"/>
</dbReference>
<dbReference type="Pfam" id="PF13508">
    <property type="entry name" value="Acetyltransf_7"/>
    <property type="match status" value="1"/>
</dbReference>
<dbReference type="InterPro" id="IPR016181">
    <property type="entry name" value="Acyl_CoA_acyltransferase"/>
</dbReference>
<keyword evidence="1 4" id="KW-0808">Transferase</keyword>